<dbReference type="STRING" id="570519.SAMN04488116_0848"/>
<dbReference type="OrthoDB" id="9786766at2"/>
<dbReference type="GO" id="GO:0004553">
    <property type="term" value="F:hydrolase activity, hydrolyzing O-glycosyl compounds"/>
    <property type="evidence" value="ECO:0007669"/>
    <property type="project" value="InterPro"/>
</dbReference>
<dbReference type="SUPFAM" id="SSF49344">
    <property type="entry name" value="CBD9-like"/>
    <property type="match status" value="1"/>
</dbReference>
<dbReference type="Proteomes" id="UP000184532">
    <property type="component" value="Unassembled WGS sequence"/>
</dbReference>
<dbReference type="EMBL" id="FQWL01000001">
    <property type="protein sequence ID" value="SHG30220.1"/>
    <property type="molecule type" value="Genomic_DNA"/>
</dbReference>
<dbReference type="InterPro" id="IPR045670">
    <property type="entry name" value="DUF5916"/>
</dbReference>
<dbReference type="Pfam" id="PF19313">
    <property type="entry name" value="DUF5916"/>
    <property type="match status" value="1"/>
</dbReference>
<feature type="domain" description="Carbohydrate-binding" evidence="1">
    <location>
        <begin position="49"/>
        <end position="208"/>
    </location>
</feature>
<dbReference type="Gene3D" id="2.60.40.1190">
    <property type="match status" value="1"/>
</dbReference>
<dbReference type="GO" id="GO:0016052">
    <property type="term" value="P:carbohydrate catabolic process"/>
    <property type="evidence" value="ECO:0007669"/>
    <property type="project" value="InterPro"/>
</dbReference>
<dbReference type="InterPro" id="IPR010502">
    <property type="entry name" value="Carb-bd_dom_fam9"/>
</dbReference>
<evidence type="ECO:0000313" key="3">
    <source>
        <dbReference type="EMBL" id="SHG30220.1"/>
    </source>
</evidence>
<dbReference type="Pfam" id="PF06452">
    <property type="entry name" value="CBM9_1"/>
    <property type="match status" value="1"/>
</dbReference>
<feature type="domain" description="DUF5916" evidence="2">
    <location>
        <begin position="244"/>
        <end position="343"/>
    </location>
</feature>
<dbReference type="RefSeq" id="WP_073176638.1">
    <property type="nucleotide sequence ID" value="NZ_FQWL01000001.1"/>
</dbReference>
<evidence type="ECO:0000259" key="1">
    <source>
        <dbReference type="Pfam" id="PF06452"/>
    </source>
</evidence>
<sequence length="735" mass="84538">MGLDSTFKTFRNTAILLFFLNFWVFEGIAQKKNADFRYHIRKTTQPISIDGIVDEQAWQQADVADDFFMVLPMDTGKAKETSEIRMTYDDKNIYLAAIFFNSKHGQYFVESLRRDFSFGKNDNFLLFMDPFNNQTTGFSFGSNAAGAQWDGTMFGGGSVDLNWDSKWISKVKQDPDKWVLEMAIPFKSIRYKDGVTEWGINFSRLDLKSSEKSSWTPIPRQFPTASLAYTGVLVWDTPPPAPRTNFSVIPYILGGAVQDFDEQNTFEKRIGGDIKISLSSSLNLDLTVNPDFSQVEVDRQVTNLDRFELFFPERRQFFLENADLFANFGYPTIRPFFSRRIGLGVPIKAGARLSGNLNENWRLGIMDMQTDNIDNIGRPNQNFAVVSLQRRVFSRSSIGFMFVNKESLRYPNEADSLLTLFPKFNRNLGVEYNLASSNNQWTGKAFVLKSFAPNRIDGNGITQAANLEYKSRIWNWGVQEESVGGNYTAEVGFVPRRDYINLNAFLGHTFFPKDGKGKLVSHGPKLNSSYFLNQKFERTDNFNELEYLLSFRNRSSFEVGLSNEYVELLAPFDPTRSGKDSLDIGTQHRWNALRMDYSSKPQSMFTYTVGGRYGGYYLDGRLANLNAELGYRFQPHVALNANLSYNHISLPAPWNDTEFWLIGSEVDVTFTNKLFFATLFQYNEQSRNFNLNSRFQWRYKPASDLFIVYTNTQLLEPNVGKSWSLTLKFTHWFNW</sequence>
<proteinExistence type="predicted"/>
<dbReference type="AlphaFoldDB" id="A0A1M5IQH4"/>
<protein>
    <submittedName>
        <fullName evidence="3">Carbohydrate family 9 binding domain-like</fullName>
    </submittedName>
</protein>
<evidence type="ECO:0000259" key="2">
    <source>
        <dbReference type="Pfam" id="PF19313"/>
    </source>
</evidence>
<dbReference type="CDD" id="cd09618">
    <property type="entry name" value="CBM9_like_2"/>
    <property type="match status" value="1"/>
</dbReference>
<accession>A0A1M5IQH4</accession>
<keyword evidence="4" id="KW-1185">Reference proteome</keyword>
<reference evidence="4" key="1">
    <citation type="submission" date="2016-11" db="EMBL/GenBank/DDBJ databases">
        <authorList>
            <person name="Varghese N."/>
            <person name="Submissions S."/>
        </authorList>
    </citation>
    <scope>NUCLEOTIDE SEQUENCE [LARGE SCALE GENOMIC DNA]</scope>
    <source>
        <strain evidence="4">DSM 22638</strain>
    </source>
</reference>
<dbReference type="GO" id="GO:0030246">
    <property type="term" value="F:carbohydrate binding"/>
    <property type="evidence" value="ECO:0007669"/>
    <property type="project" value="InterPro"/>
</dbReference>
<organism evidence="3 4">
    <name type="scientific">Flagellimonas flava</name>
    <dbReference type="NCBI Taxonomy" id="570519"/>
    <lineage>
        <taxon>Bacteria</taxon>
        <taxon>Pseudomonadati</taxon>
        <taxon>Bacteroidota</taxon>
        <taxon>Flavobacteriia</taxon>
        <taxon>Flavobacteriales</taxon>
        <taxon>Flavobacteriaceae</taxon>
        <taxon>Flagellimonas</taxon>
    </lineage>
</organism>
<evidence type="ECO:0000313" key="4">
    <source>
        <dbReference type="Proteomes" id="UP000184532"/>
    </source>
</evidence>
<gene>
    <name evidence="3" type="ORF">SAMN04488116_0848</name>
</gene>
<name>A0A1M5IQH4_9FLAO</name>